<feature type="region of interest" description="Disordered" evidence="8">
    <location>
        <begin position="19"/>
        <end position="60"/>
    </location>
</feature>
<dbReference type="PANTHER" id="PTHR11707:SF28">
    <property type="entry name" value="60 KDA LYSOPHOSPHOLIPASE"/>
    <property type="match status" value="1"/>
</dbReference>
<dbReference type="Gene3D" id="3.40.50.40">
    <property type="match status" value="1"/>
</dbReference>
<dbReference type="FunFam" id="3.40.50.1170:FF:000003">
    <property type="entry name" value="60 kDa lysophospholipase"/>
    <property type="match status" value="1"/>
</dbReference>
<evidence type="ECO:0000259" key="10">
    <source>
        <dbReference type="Pfam" id="PF17763"/>
    </source>
</evidence>
<protein>
    <recommendedName>
        <fullName evidence="1">asparaginase</fullName>
        <ecNumber evidence="1">3.5.1.1</ecNumber>
    </recommendedName>
</protein>
<keyword evidence="4 6" id="KW-0040">ANK repeat</keyword>
<dbReference type="Proteomes" id="UP000694845">
    <property type="component" value="Unplaced"/>
</dbReference>
<keyword evidence="11" id="KW-1185">Reference proteome</keyword>
<dbReference type="SUPFAM" id="SSF48403">
    <property type="entry name" value="Ankyrin repeat"/>
    <property type="match status" value="1"/>
</dbReference>
<evidence type="ECO:0000256" key="6">
    <source>
        <dbReference type="PROSITE-ProRule" id="PRU00023"/>
    </source>
</evidence>
<dbReference type="Gene3D" id="3.40.50.1170">
    <property type="entry name" value="L-asparaginase, N-terminal domain"/>
    <property type="match status" value="1"/>
</dbReference>
<dbReference type="PIRSF" id="PIRSF500176">
    <property type="entry name" value="L_ASNase"/>
    <property type="match status" value="1"/>
</dbReference>
<dbReference type="SMART" id="SM00248">
    <property type="entry name" value="ANK"/>
    <property type="match status" value="5"/>
</dbReference>
<dbReference type="InterPro" id="IPR037152">
    <property type="entry name" value="L-asparaginase_N_sf"/>
</dbReference>
<dbReference type="KEGG" id="aplc:110981418"/>
<evidence type="ECO:0000256" key="2">
    <source>
        <dbReference type="ARBA" id="ARBA00022737"/>
    </source>
</evidence>
<evidence type="ECO:0000313" key="12">
    <source>
        <dbReference type="RefSeq" id="XP_022094673.1"/>
    </source>
</evidence>
<feature type="domain" description="L-asparaginase N-terminal" evidence="9">
    <location>
        <begin position="70"/>
        <end position="282"/>
    </location>
</feature>
<dbReference type="RefSeq" id="XP_022094673.1">
    <property type="nucleotide sequence ID" value="XM_022238981.1"/>
</dbReference>
<dbReference type="PANTHER" id="PTHR11707">
    <property type="entry name" value="L-ASPARAGINASE"/>
    <property type="match status" value="1"/>
</dbReference>
<dbReference type="InterPro" id="IPR027475">
    <property type="entry name" value="Asparaginase/glutaminase_AS2"/>
</dbReference>
<dbReference type="EC" id="3.5.1.1" evidence="1"/>
<dbReference type="AlphaFoldDB" id="A0A8B7YN30"/>
<comment type="similarity">
    <text evidence="5">In the N-terminal section; belongs to the asparaginase 1 family.</text>
</comment>
<dbReference type="GO" id="GO:0004067">
    <property type="term" value="F:asparaginase activity"/>
    <property type="evidence" value="ECO:0007669"/>
    <property type="project" value="UniProtKB-UniRule"/>
</dbReference>
<dbReference type="PRINTS" id="PR00139">
    <property type="entry name" value="ASNGLNASE"/>
</dbReference>
<dbReference type="OrthoDB" id="542841at2759"/>
<evidence type="ECO:0000256" key="3">
    <source>
        <dbReference type="ARBA" id="ARBA00022801"/>
    </source>
</evidence>
<evidence type="ECO:0000256" key="1">
    <source>
        <dbReference type="ARBA" id="ARBA00012920"/>
    </source>
</evidence>
<dbReference type="InterPro" id="IPR027473">
    <property type="entry name" value="L-asparaginase_C"/>
</dbReference>
<dbReference type="InterPro" id="IPR040919">
    <property type="entry name" value="Asparaginase_C"/>
</dbReference>
<proteinExistence type="inferred from homology"/>
<dbReference type="PRINTS" id="PR01415">
    <property type="entry name" value="ANKYRIN"/>
</dbReference>
<dbReference type="Pfam" id="PF17763">
    <property type="entry name" value="Asparaginase_C"/>
    <property type="match status" value="1"/>
</dbReference>
<dbReference type="FunFam" id="3.40.50.40:FF:000001">
    <property type="entry name" value="L-asparaginase 1"/>
    <property type="match status" value="1"/>
</dbReference>
<evidence type="ECO:0000256" key="8">
    <source>
        <dbReference type="SAM" id="MobiDB-lite"/>
    </source>
</evidence>
<gene>
    <name evidence="12" type="primary">LOC110981418</name>
</gene>
<reference evidence="12" key="1">
    <citation type="submission" date="2025-08" db="UniProtKB">
        <authorList>
            <consortium name="RefSeq"/>
        </authorList>
    </citation>
    <scope>IDENTIFICATION</scope>
</reference>
<accession>A0A8B7YN30</accession>
<dbReference type="InterPro" id="IPR002110">
    <property type="entry name" value="Ankyrin_rpt"/>
</dbReference>
<dbReference type="InterPro" id="IPR027474">
    <property type="entry name" value="L-asparaginase_N"/>
</dbReference>
<dbReference type="PROSITE" id="PS51732">
    <property type="entry name" value="ASN_GLN_ASE_3"/>
    <property type="match status" value="1"/>
</dbReference>
<feature type="domain" description="Asparaginase/glutaminase C-terminal" evidence="10">
    <location>
        <begin position="302"/>
        <end position="410"/>
    </location>
</feature>
<name>A0A8B7YN30_ACAPL</name>
<dbReference type="SMART" id="SM00870">
    <property type="entry name" value="Asparaginase"/>
    <property type="match status" value="1"/>
</dbReference>
<dbReference type="PROSITE" id="PS50297">
    <property type="entry name" value="ANK_REP_REGION"/>
    <property type="match status" value="2"/>
</dbReference>
<sequence length="659" mass="72355">MEGQSSSVLQISTLAVGRGAGGRAGTAGSHGSGSDVGGPLRAPIRPKPLRVRSRKLSGKDSSFAEETESRVLVLYAGGTIGMYKENDVYVVRPGYFHKLVRAMPMLNDEEYASLLDPSPGMEERPFALPISQEGVRVIYDIHEYKVLKDSSNLNITDWVEMAEDISRYYRRYDGFVILHGTDTMAYTSSALSYMLENLGKPVILTGAQVPLPELRSDGRDNLQGAIYIAGHFVIPEVALYFNDKLYRGNRVVKVSSESFSCFDSPNFPPLVKMAVNIEVAWESLFRPNSLESFRVHSSMESHVGLLRLFPGITKEAVQAFLNPPMRGVVMQTFGAGNGPDDRKDLIEVVREATGRGMLIINCTQCARGTVSPFYRTGKSLLEAGVIPGGDITPEAALTKLCYILGKEELSQEEKLARLRCNLRGEIKLGGRHKDSMTLKDSEFIRAVVDTLNVTSSQEVKAVQDALFPPLMCAAAKNGDLASLKYYRECGGDLSLADYDGRTPLHLAAGTKNVKVVEYLLERGCSIYVKDSFGNSPFFDSIRTKNLEVIKLIKKTGGHLIHTSHQHELGTILCHAAALDDRDMLEAFFAAGEDMNAKDYCGNTPLHMAVLKNSKECIDFLLEAGADPSLKDHCNNTALRIAEEKGLEGVVHRLEKVTVS</sequence>
<keyword evidence="2" id="KW-0677">Repeat</keyword>
<feature type="active site" evidence="7">
    <location>
        <position position="181"/>
    </location>
</feature>
<dbReference type="InterPro" id="IPR036152">
    <property type="entry name" value="Asp/glu_Ase-like_sf"/>
</dbReference>
<dbReference type="InterPro" id="IPR006034">
    <property type="entry name" value="Asparaginase/glutaminase-like"/>
</dbReference>
<dbReference type="InterPro" id="IPR041725">
    <property type="entry name" value="L-asparaginase_I"/>
</dbReference>
<organism evidence="11 12">
    <name type="scientific">Acanthaster planci</name>
    <name type="common">Crown-of-thorns starfish</name>
    <dbReference type="NCBI Taxonomy" id="133434"/>
    <lineage>
        <taxon>Eukaryota</taxon>
        <taxon>Metazoa</taxon>
        <taxon>Echinodermata</taxon>
        <taxon>Eleutherozoa</taxon>
        <taxon>Asterozoa</taxon>
        <taxon>Asteroidea</taxon>
        <taxon>Valvatacea</taxon>
        <taxon>Valvatida</taxon>
        <taxon>Acanthasteridae</taxon>
        <taxon>Acanthaster</taxon>
    </lineage>
</organism>
<dbReference type="Pfam" id="PF00710">
    <property type="entry name" value="Asparaginase"/>
    <property type="match status" value="1"/>
</dbReference>
<dbReference type="CDD" id="cd08963">
    <property type="entry name" value="L-asparaginase_I"/>
    <property type="match status" value="1"/>
</dbReference>
<feature type="compositionally biased region" description="Basic residues" evidence="8">
    <location>
        <begin position="47"/>
        <end position="56"/>
    </location>
</feature>
<evidence type="ECO:0000256" key="4">
    <source>
        <dbReference type="ARBA" id="ARBA00023043"/>
    </source>
</evidence>
<dbReference type="SFLD" id="SFLDS00057">
    <property type="entry name" value="Glutaminase/Asparaginase"/>
    <property type="match status" value="1"/>
</dbReference>
<dbReference type="Gene3D" id="1.25.40.20">
    <property type="entry name" value="Ankyrin repeat-containing domain"/>
    <property type="match status" value="2"/>
</dbReference>
<dbReference type="GO" id="GO:0009066">
    <property type="term" value="P:aspartate family amino acid metabolic process"/>
    <property type="evidence" value="ECO:0007669"/>
    <property type="project" value="UniProtKB-ARBA"/>
</dbReference>
<evidence type="ECO:0000256" key="7">
    <source>
        <dbReference type="PROSITE-ProRule" id="PRU10100"/>
    </source>
</evidence>
<evidence type="ECO:0000313" key="11">
    <source>
        <dbReference type="Proteomes" id="UP000694845"/>
    </source>
</evidence>
<dbReference type="OMA" id="CDVGVIP"/>
<feature type="repeat" description="ANK" evidence="6">
    <location>
        <begin position="600"/>
        <end position="632"/>
    </location>
</feature>
<evidence type="ECO:0000259" key="9">
    <source>
        <dbReference type="Pfam" id="PF00710"/>
    </source>
</evidence>
<feature type="repeat" description="ANK" evidence="6">
    <location>
        <begin position="499"/>
        <end position="531"/>
    </location>
</feature>
<dbReference type="SUPFAM" id="SSF53774">
    <property type="entry name" value="Glutaminase/Asparaginase"/>
    <property type="match status" value="1"/>
</dbReference>
<dbReference type="PIRSF" id="PIRSF001220">
    <property type="entry name" value="L-ASNase_gatD"/>
    <property type="match status" value="1"/>
</dbReference>
<dbReference type="InterPro" id="IPR036770">
    <property type="entry name" value="Ankyrin_rpt-contain_sf"/>
</dbReference>
<dbReference type="PROSITE" id="PS00917">
    <property type="entry name" value="ASN_GLN_ASE_2"/>
    <property type="match status" value="1"/>
</dbReference>
<feature type="compositionally biased region" description="Gly residues" evidence="8">
    <location>
        <begin position="19"/>
        <end position="36"/>
    </location>
</feature>
<evidence type="ECO:0000256" key="5">
    <source>
        <dbReference type="ARBA" id="ARBA00061199"/>
    </source>
</evidence>
<dbReference type="GeneID" id="110981418"/>
<dbReference type="PROSITE" id="PS50088">
    <property type="entry name" value="ANK_REPEAT"/>
    <property type="match status" value="2"/>
</dbReference>
<keyword evidence="3" id="KW-0378">Hydrolase</keyword>
<dbReference type="Pfam" id="PF12796">
    <property type="entry name" value="Ank_2"/>
    <property type="match status" value="2"/>
</dbReference>